<protein>
    <submittedName>
        <fullName evidence="1">GNAT family N-acetyltransferase</fullName>
    </submittedName>
</protein>
<proteinExistence type="predicted"/>
<organism evidence="1 2">
    <name type="scientific">Yersinia proxima</name>
    <dbReference type="NCBI Taxonomy" id="2890316"/>
    <lineage>
        <taxon>Bacteria</taxon>
        <taxon>Pseudomonadati</taxon>
        <taxon>Pseudomonadota</taxon>
        <taxon>Gammaproteobacteria</taxon>
        <taxon>Enterobacterales</taxon>
        <taxon>Yersiniaceae</taxon>
        <taxon>Yersinia</taxon>
    </lineage>
</organism>
<name>A0ABW9F0D2_9GAMM</name>
<reference evidence="1 2" key="1">
    <citation type="journal article" date="2024" name="Infect. Genet. Evol.">
        <title>Characteristics and comparative genome analysis of Yersinia enterocolitica and related species associated with human infections in Switzerland 2019-2023.</title>
        <authorList>
            <person name="Stevens M.J.A."/>
            <person name="Horlbog J.A."/>
            <person name="Diethelm A."/>
            <person name="Stephan R."/>
            <person name="Nuesch-Inderbinen M."/>
        </authorList>
    </citation>
    <scope>NUCLEOTIDE SEQUENCE [LARGE SCALE GENOMIC DNA]</scope>
    <source>
        <strain evidence="1 2">N20-0302</strain>
    </source>
</reference>
<gene>
    <name evidence="1" type="ORF">WFP14_14680</name>
</gene>
<dbReference type="EMBL" id="JBBEST010000007">
    <property type="protein sequence ID" value="MFM1347797.1"/>
    <property type="molecule type" value="Genomic_DNA"/>
</dbReference>
<sequence>MILLVGNTPLLKPRPALPEHRNNQATPLTLTLSKINMQLHHQALTIPATARFCKTSIDNIIAARYPRSPDDNCPQWVSRILADFTTLFGHSVRDWTPEQFQDVITRIDAQHVTGYAGSDVATEDRLVNGVRTIIQQLGLAETIRKITHALIYSRLNYANYLEHNPGASASPIAAQSLPLGEYSLSLESYQYPTEPHAVRIRENNEWVIRPDLYFEVEIIESSTTERALITLTHTVMSHWFNTYLFAPLKIDQRGNPLTDLDRTISAARTTSTSLLLELESSSSGCLFVVVRLNGKIVSVLGASEGNQERKEYYIDVSVSEPRNVLTPNMEGNIRGAGTAAVHELARYLKQKGVKKLRSNVISQPSARVKNKLGFKHDEL</sequence>
<comment type="caution">
    <text evidence="1">The sequence shown here is derived from an EMBL/GenBank/DDBJ whole genome shotgun (WGS) entry which is preliminary data.</text>
</comment>
<accession>A0ABW9F0D2</accession>
<evidence type="ECO:0000313" key="1">
    <source>
        <dbReference type="EMBL" id="MFM1347797.1"/>
    </source>
</evidence>
<dbReference type="Proteomes" id="UP001629523">
    <property type="component" value="Unassembled WGS sequence"/>
</dbReference>
<dbReference type="SUPFAM" id="SSF55729">
    <property type="entry name" value="Acyl-CoA N-acyltransferases (Nat)"/>
    <property type="match status" value="1"/>
</dbReference>
<dbReference type="CDD" id="cd04301">
    <property type="entry name" value="NAT_SF"/>
    <property type="match status" value="1"/>
</dbReference>
<dbReference type="Gene3D" id="3.40.630.30">
    <property type="match status" value="1"/>
</dbReference>
<keyword evidence="2" id="KW-1185">Reference proteome</keyword>
<dbReference type="InterPro" id="IPR016181">
    <property type="entry name" value="Acyl_CoA_acyltransferase"/>
</dbReference>
<evidence type="ECO:0000313" key="2">
    <source>
        <dbReference type="Proteomes" id="UP001629523"/>
    </source>
</evidence>
<dbReference type="RefSeq" id="WP_227728641.1">
    <property type="nucleotide sequence ID" value="NZ_CABHYX010000052.1"/>
</dbReference>